<feature type="domain" description="NIF system FeS cluster assembly NifU N-terminal" evidence="1">
    <location>
        <begin position="7"/>
        <end position="123"/>
    </location>
</feature>
<dbReference type="PANTHER" id="PTHR10093">
    <property type="entry name" value="IRON-SULFUR CLUSTER ASSEMBLY ENZYME NIFU HOMOLOG"/>
    <property type="match status" value="1"/>
</dbReference>
<dbReference type="RefSeq" id="WP_261694142.1">
    <property type="nucleotide sequence ID" value="NZ_CP104694.1"/>
</dbReference>
<dbReference type="SUPFAM" id="SSF82649">
    <property type="entry name" value="SufE/NifU"/>
    <property type="match status" value="1"/>
</dbReference>
<dbReference type="Proteomes" id="UP001064632">
    <property type="component" value="Chromosome"/>
</dbReference>
<dbReference type="InterPro" id="IPR002871">
    <property type="entry name" value="NIF_FeS_clus_asmbl_NifU_N"/>
</dbReference>
<dbReference type="CDD" id="cd06664">
    <property type="entry name" value="IscU_like"/>
    <property type="match status" value="1"/>
</dbReference>
<keyword evidence="3" id="KW-1185">Reference proteome</keyword>
<evidence type="ECO:0000313" key="3">
    <source>
        <dbReference type="Proteomes" id="UP001064632"/>
    </source>
</evidence>
<reference evidence="2" key="1">
    <citation type="submission" date="2022-09" db="EMBL/GenBank/DDBJ databases">
        <title>Tahibacter sp. nov., isolated from a fresh water.</title>
        <authorList>
            <person name="Baek J.H."/>
            <person name="Lee J.K."/>
            <person name="Kim J.M."/>
            <person name="Jeon C.O."/>
        </authorList>
    </citation>
    <scope>NUCLEOTIDE SEQUENCE</scope>
    <source>
        <strain evidence="2">W38</strain>
    </source>
</reference>
<evidence type="ECO:0000313" key="2">
    <source>
        <dbReference type="EMBL" id="UXI67166.1"/>
    </source>
</evidence>
<accession>A0ABY6BEY0</accession>
<dbReference type="NCBIfam" id="TIGR01994">
    <property type="entry name" value="SUF_scaf_2"/>
    <property type="match status" value="1"/>
</dbReference>
<organism evidence="2 3">
    <name type="scientific">Tahibacter amnicola</name>
    <dbReference type="NCBI Taxonomy" id="2976241"/>
    <lineage>
        <taxon>Bacteria</taxon>
        <taxon>Pseudomonadati</taxon>
        <taxon>Pseudomonadota</taxon>
        <taxon>Gammaproteobacteria</taxon>
        <taxon>Lysobacterales</taxon>
        <taxon>Rhodanobacteraceae</taxon>
        <taxon>Tahibacter</taxon>
    </lineage>
</organism>
<dbReference type="Gene3D" id="3.90.1010.10">
    <property type="match status" value="1"/>
</dbReference>
<protein>
    <submittedName>
        <fullName evidence="2">SUF system NifU family Fe-S cluster assembly protein</fullName>
    </submittedName>
</protein>
<name>A0ABY6BEY0_9GAMM</name>
<gene>
    <name evidence="2" type="ORF">N4264_20850</name>
</gene>
<evidence type="ECO:0000259" key="1">
    <source>
        <dbReference type="Pfam" id="PF01592"/>
    </source>
</evidence>
<proteinExistence type="predicted"/>
<sequence>MSAADLYRAIVLDHNRAPRNLGTLAAPTHMADGVNAMCGDSLRVELRVAEGHIEAMRFQGECCAITMAAASMLSERVQGLDASALESLSAQFAAHVRGDTVNTDLGDLAAFGELQRYPARRKCALLPFATTAAALAGLPRTTTEKDTP</sequence>
<dbReference type="Pfam" id="PF01592">
    <property type="entry name" value="NifU_N"/>
    <property type="match status" value="1"/>
</dbReference>
<dbReference type="EMBL" id="CP104694">
    <property type="protein sequence ID" value="UXI67166.1"/>
    <property type="molecule type" value="Genomic_DNA"/>
</dbReference>